<organism evidence="7">
    <name type="scientific">Spirodela intermedia</name>
    <name type="common">Intermediate duckweed</name>
    <dbReference type="NCBI Taxonomy" id="51605"/>
    <lineage>
        <taxon>Eukaryota</taxon>
        <taxon>Viridiplantae</taxon>
        <taxon>Streptophyta</taxon>
        <taxon>Embryophyta</taxon>
        <taxon>Tracheophyta</taxon>
        <taxon>Spermatophyta</taxon>
        <taxon>Magnoliopsida</taxon>
        <taxon>Liliopsida</taxon>
        <taxon>Araceae</taxon>
        <taxon>Lemnoideae</taxon>
        <taxon>Spirodela</taxon>
    </lineage>
</organism>
<keyword evidence="5" id="KW-0411">Iron-sulfur</keyword>
<keyword evidence="4" id="KW-0408">Iron</keyword>
<evidence type="ECO:0000259" key="6">
    <source>
        <dbReference type="Pfam" id="PF00462"/>
    </source>
</evidence>
<dbReference type="EMBL" id="CACRZD030000002">
    <property type="protein sequence ID" value="CAA6655655.1"/>
    <property type="molecule type" value="Genomic_DNA"/>
</dbReference>
<dbReference type="FunFam" id="3.40.30.10:FF:000012">
    <property type="entry name" value="Monothiol glutaredoxin"/>
    <property type="match status" value="1"/>
</dbReference>
<protein>
    <recommendedName>
        <fullName evidence="6">Glutaredoxin domain-containing protein</fullName>
    </recommendedName>
</protein>
<gene>
    <name evidence="7" type="ORF">SI7747_02002195</name>
</gene>
<dbReference type="GO" id="GO:0046872">
    <property type="term" value="F:metal ion binding"/>
    <property type="evidence" value="ECO:0007669"/>
    <property type="project" value="UniProtKB-KW"/>
</dbReference>
<reference evidence="7 8" key="1">
    <citation type="submission" date="2019-12" db="EMBL/GenBank/DDBJ databases">
        <authorList>
            <person name="Scholz U."/>
            <person name="Mascher M."/>
            <person name="Fiebig A."/>
        </authorList>
    </citation>
    <scope>NUCLEOTIDE SEQUENCE</scope>
</reference>
<dbReference type="NCBIfam" id="TIGR00365">
    <property type="entry name" value="Grx4 family monothiol glutaredoxin"/>
    <property type="match status" value="1"/>
</dbReference>
<dbReference type="GO" id="GO:0005634">
    <property type="term" value="C:nucleus"/>
    <property type="evidence" value="ECO:0007669"/>
    <property type="project" value="TreeGrafter"/>
</dbReference>
<dbReference type="PANTHER" id="PTHR10293">
    <property type="entry name" value="GLUTAREDOXIN FAMILY MEMBER"/>
    <property type="match status" value="1"/>
</dbReference>
<comment type="function">
    <text evidence="1">May only reduce GSH-thiol disulfides, but not protein disulfides.</text>
</comment>
<sequence>MAAGPTILETVKELVRENEASVAENLPSDFSDSLTSRLQQLVDSNPVFLFMKGTPDQPKCGFSQKVVDILKDEGIEFGSFDIFADNDVCEGVKKFSNWPTFPQLFCKGEFIGGCDIMEKSGELERILAEKGII</sequence>
<evidence type="ECO:0000256" key="5">
    <source>
        <dbReference type="ARBA" id="ARBA00023014"/>
    </source>
</evidence>
<dbReference type="InterPro" id="IPR004480">
    <property type="entry name" value="Monothiol_GRX-rel"/>
</dbReference>
<evidence type="ECO:0000256" key="3">
    <source>
        <dbReference type="ARBA" id="ARBA00022723"/>
    </source>
</evidence>
<dbReference type="GO" id="GO:0051536">
    <property type="term" value="F:iron-sulfur cluster binding"/>
    <property type="evidence" value="ECO:0007669"/>
    <property type="project" value="UniProtKB-KW"/>
</dbReference>
<dbReference type="PANTHER" id="PTHR10293:SF73">
    <property type="entry name" value="GLUTAREDOXIN-3"/>
    <property type="match status" value="1"/>
</dbReference>
<dbReference type="Proteomes" id="UP001189122">
    <property type="component" value="Unassembled WGS sequence"/>
</dbReference>
<dbReference type="SUPFAM" id="SSF52833">
    <property type="entry name" value="Thioredoxin-like"/>
    <property type="match status" value="1"/>
</dbReference>
<comment type="similarity">
    <text evidence="2">Belongs to the glutaredoxin family. CGFS subfamily.</text>
</comment>
<dbReference type="CDD" id="cd03028">
    <property type="entry name" value="GRX_PICOT_like"/>
    <property type="match status" value="1"/>
</dbReference>
<dbReference type="EMBL" id="LR743589">
    <property type="protein sequence ID" value="CAA2615953.1"/>
    <property type="molecule type" value="Genomic_DNA"/>
</dbReference>
<dbReference type="GO" id="GO:0006879">
    <property type="term" value="P:intracellular iron ion homeostasis"/>
    <property type="evidence" value="ECO:0007669"/>
    <property type="project" value="TreeGrafter"/>
</dbReference>
<dbReference type="Gene3D" id="3.40.30.10">
    <property type="entry name" value="Glutaredoxin"/>
    <property type="match status" value="1"/>
</dbReference>
<proteinExistence type="inferred from homology"/>
<dbReference type="AlphaFoldDB" id="A0A7I8IE45"/>
<evidence type="ECO:0000313" key="8">
    <source>
        <dbReference type="Proteomes" id="UP001189122"/>
    </source>
</evidence>
<accession>A0A7I8IE45</accession>
<dbReference type="GO" id="GO:0005829">
    <property type="term" value="C:cytosol"/>
    <property type="evidence" value="ECO:0007669"/>
    <property type="project" value="TreeGrafter"/>
</dbReference>
<keyword evidence="8" id="KW-1185">Reference proteome</keyword>
<dbReference type="Pfam" id="PF00462">
    <property type="entry name" value="Glutaredoxin"/>
    <property type="match status" value="1"/>
</dbReference>
<evidence type="ECO:0000256" key="2">
    <source>
        <dbReference type="ARBA" id="ARBA00008983"/>
    </source>
</evidence>
<dbReference type="InterPro" id="IPR036249">
    <property type="entry name" value="Thioredoxin-like_sf"/>
</dbReference>
<evidence type="ECO:0000313" key="7">
    <source>
        <dbReference type="EMBL" id="CAA2615953.1"/>
    </source>
</evidence>
<dbReference type="InterPro" id="IPR033658">
    <property type="entry name" value="GRX_PICOT-like"/>
</dbReference>
<evidence type="ECO:0000256" key="4">
    <source>
        <dbReference type="ARBA" id="ARBA00023004"/>
    </source>
</evidence>
<name>A0A7I8IE45_SPIIN</name>
<feature type="domain" description="Glutaredoxin" evidence="6">
    <location>
        <begin position="47"/>
        <end position="111"/>
    </location>
</feature>
<evidence type="ECO:0000256" key="1">
    <source>
        <dbReference type="ARBA" id="ARBA00002426"/>
    </source>
</evidence>
<dbReference type="PROSITE" id="PS51354">
    <property type="entry name" value="GLUTAREDOXIN_2"/>
    <property type="match status" value="1"/>
</dbReference>
<keyword evidence="3" id="KW-0479">Metal-binding</keyword>
<dbReference type="InterPro" id="IPR002109">
    <property type="entry name" value="Glutaredoxin"/>
</dbReference>